<accession>A0AAJ5T6N3</accession>
<feature type="region of interest" description="Disordered" evidence="1">
    <location>
        <begin position="122"/>
        <end position="155"/>
    </location>
</feature>
<name>A0AAJ5T6N3_9BURK</name>
<evidence type="ECO:0000256" key="1">
    <source>
        <dbReference type="SAM" id="MobiDB-lite"/>
    </source>
</evidence>
<sequence>MARVHAHTADRMRAMCGIVIASPVRHAHRAGVLPVRFAHRRRGLRDRNPAGVFAGIRDVAPSGRCLRSVSRMKRIDRRGQDRQRRIIRGKEATADHCRRRTGAATNGIGLARPVDRHLAADQQHERHDAQERRARCARPPEGRVAKCPRDARRPPLDGRQCMRRVFGSRRVANRIERPVPLFADRAVLECAERHEAAFPAAAARGASRFDTRNQHGAPGIARVGIPVGQDAHRRKRAGVVSGANDRRPPRLPVRARGLHTTLVRIRCSSDSP</sequence>
<dbReference type="AlphaFoldDB" id="A0AAJ5T6N3"/>
<proteinExistence type="predicted"/>
<evidence type="ECO:0000313" key="3">
    <source>
        <dbReference type="Proteomes" id="UP000268684"/>
    </source>
</evidence>
<protein>
    <submittedName>
        <fullName evidence="2">Uncharacterized protein</fullName>
    </submittedName>
</protein>
<organism evidence="2 3">
    <name type="scientific">Burkholderia stabilis</name>
    <dbReference type="NCBI Taxonomy" id="95485"/>
    <lineage>
        <taxon>Bacteria</taxon>
        <taxon>Pseudomonadati</taxon>
        <taxon>Pseudomonadota</taxon>
        <taxon>Betaproteobacteria</taxon>
        <taxon>Burkholderiales</taxon>
        <taxon>Burkholderiaceae</taxon>
        <taxon>Burkholderia</taxon>
        <taxon>Burkholderia cepacia complex</taxon>
    </lineage>
</organism>
<dbReference type="EMBL" id="LR025743">
    <property type="protein sequence ID" value="VBB14896.1"/>
    <property type="molecule type" value="Genomic_DNA"/>
</dbReference>
<evidence type="ECO:0000313" key="2">
    <source>
        <dbReference type="EMBL" id="VBB14896.1"/>
    </source>
</evidence>
<feature type="region of interest" description="Disordered" evidence="1">
    <location>
        <begin position="230"/>
        <end position="251"/>
    </location>
</feature>
<keyword evidence="3" id="KW-1185">Reference proteome</keyword>
<gene>
    <name evidence="2" type="ORF">BSTAB16_5087</name>
</gene>
<reference evidence="2 3" key="1">
    <citation type="submission" date="2017-11" db="EMBL/GenBank/DDBJ databases">
        <authorList>
            <person name="Seth-Smith MB H."/>
        </authorList>
    </citation>
    <scope>NUCLEOTIDE SEQUENCE [LARGE SCALE GENOMIC DNA]</scope>
    <source>
        <strain evidence="2">E</strain>
    </source>
</reference>
<dbReference type="Proteomes" id="UP000268684">
    <property type="component" value="Chromosome II"/>
</dbReference>